<feature type="domain" description="Calcineurin-like phosphoesterase" evidence="4">
    <location>
        <begin position="10"/>
        <end position="224"/>
    </location>
</feature>
<evidence type="ECO:0000259" key="5">
    <source>
        <dbReference type="Pfam" id="PF02872"/>
    </source>
</evidence>
<dbReference type="AlphaFoldDB" id="A0A9W8LHX4"/>
<dbReference type="InterPro" id="IPR006179">
    <property type="entry name" value="5_nucleotidase/apyrase"/>
</dbReference>
<dbReference type="GO" id="GO:0016787">
    <property type="term" value="F:hydrolase activity"/>
    <property type="evidence" value="ECO:0007669"/>
    <property type="project" value="InterPro"/>
</dbReference>
<gene>
    <name evidence="6" type="ORF">GGI15_003796</name>
</gene>
<dbReference type="Gene3D" id="3.60.21.10">
    <property type="match status" value="1"/>
</dbReference>
<reference evidence="6" key="1">
    <citation type="submission" date="2022-07" db="EMBL/GenBank/DDBJ databases">
        <title>Phylogenomic reconstructions and comparative analyses of Kickxellomycotina fungi.</title>
        <authorList>
            <person name="Reynolds N.K."/>
            <person name="Stajich J.E."/>
            <person name="Barry K."/>
            <person name="Grigoriev I.V."/>
            <person name="Crous P."/>
            <person name="Smith M.E."/>
        </authorList>
    </citation>
    <scope>NUCLEOTIDE SEQUENCE</scope>
    <source>
        <strain evidence="6">BCRC 34489</strain>
    </source>
</reference>
<dbReference type="PANTHER" id="PTHR11575">
    <property type="entry name" value="5'-NUCLEOTIDASE-RELATED"/>
    <property type="match status" value="1"/>
</dbReference>
<feature type="compositionally biased region" description="Acidic residues" evidence="3">
    <location>
        <begin position="542"/>
        <end position="554"/>
    </location>
</feature>
<dbReference type="Gene3D" id="3.90.780.10">
    <property type="entry name" value="5'-Nucleotidase, C-terminal domain"/>
    <property type="match status" value="1"/>
</dbReference>
<accession>A0A9W8LHX4</accession>
<evidence type="ECO:0000313" key="7">
    <source>
        <dbReference type="Proteomes" id="UP001140172"/>
    </source>
</evidence>
<evidence type="ECO:0008006" key="8">
    <source>
        <dbReference type="Google" id="ProtNLM"/>
    </source>
</evidence>
<name>A0A9W8LHX4_9FUNG</name>
<dbReference type="InterPro" id="IPR008334">
    <property type="entry name" value="5'-Nucleotdase_C"/>
</dbReference>
<dbReference type="OrthoDB" id="10252235at2759"/>
<dbReference type="InterPro" id="IPR029052">
    <property type="entry name" value="Metallo-depent_PP-like"/>
</dbReference>
<dbReference type="InterPro" id="IPR036907">
    <property type="entry name" value="5'-Nucleotdase_C_sf"/>
</dbReference>
<keyword evidence="2" id="KW-0732">Signal</keyword>
<dbReference type="Proteomes" id="UP001140172">
    <property type="component" value="Unassembled WGS sequence"/>
</dbReference>
<protein>
    <recommendedName>
        <fullName evidence="8">Metallo-dependent phosphatase</fullName>
    </recommendedName>
</protein>
<organism evidence="6 7">
    <name type="scientific">Coemansia interrupta</name>
    <dbReference type="NCBI Taxonomy" id="1126814"/>
    <lineage>
        <taxon>Eukaryota</taxon>
        <taxon>Fungi</taxon>
        <taxon>Fungi incertae sedis</taxon>
        <taxon>Zoopagomycota</taxon>
        <taxon>Kickxellomycotina</taxon>
        <taxon>Kickxellomycetes</taxon>
        <taxon>Kickxellales</taxon>
        <taxon>Kickxellaceae</taxon>
        <taxon>Coemansia</taxon>
    </lineage>
</organism>
<dbReference type="Pfam" id="PF02872">
    <property type="entry name" value="5_nucleotid_C"/>
    <property type="match status" value="1"/>
</dbReference>
<feature type="region of interest" description="Disordered" evidence="3">
    <location>
        <begin position="744"/>
        <end position="781"/>
    </location>
</feature>
<dbReference type="SUPFAM" id="SSF55816">
    <property type="entry name" value="5'-nucleotidase (syn. UDP-sugar hydrolase), C-terminal domain"/>
    <property type="match status" value="2"/>
</dbReference>
<dbReference type="GO" id="GO:0009166">
    <property type="term" value="P:nucleotide catabolic process"/>
    <property type="evidence" value="ECO:0007669"/>
    <property type="project" value="InterPro"/>
</dbReference>
<keyword evidence="7" id="KW-1185">Reference proteome</keyword>
<dbReference type="Pfam" id="PF00149">
    <property type="entry name" value="Metallophos"/>
    <property type="match status" value="1"/>
</dbReference>
<sequence>MSAQPTTTTFRVLHFNDVYHVSAGDREPVGGAARFGSIMHSLQQDESKPPALTLFSGDAYFPSLESSISRGEHMLPVLNALNIDASTFGNHEFDQGIDRLEGLIKRNNFPWVITNLTDKETGGPAARGSVSHHISVVNGLRVGIIGIIEKEWLDTLPCLPPTFEYHDFVQSARDAAVRLRDKNDPEMSCDLVICLSHMRLPNDIRLADECSDVVDIVLSGHDHFYYIGSGIDEFSDSDGEWIIPLTGAEGKEDEAMVESWKKERSALAPSATGRRLVKSGTDFRDLSEITFEIAINDAGSKTVAKISVARVRTTSKAPENPEIKEMVTKIEDHLGKALDKVIGFTTIPWDARSTVCRVKESNIGNLSADLMRLCYAESAGAHIGFLCGGAIRSDTIYPEGQIRLREIMNIFPFEDPVVVVKLTGDQIRRALENGVSKWPAQEGRFPQVSGIRFEFDPDREPGDRVTSIVITASAKAAAKRAQSQQSNGDNSELPKIRPSASSKSGNSMHRIALENTISTGGNGSPKTQGSRRGSDVSSVFDSESDMESEYGGEEDELLDMNAEYIVATRDYMYQGHDGYEALNEGELIVDEENGITFADLYRRFFRGLAVSNAFKFKKHGYAGSCSLLRHNAATCTDEKASGKSEWKRLIIKHADDLRELAHQKKQEAKQNQALDLDLDLDDQHTLASHIASIVQKYHEGLVSKAQLLTHHSSNIIRALLSSARRLDAEQEPMRIARTALFGHEDSSSLPISNPDTPLLESDNAPRNDDADGLLPELPINRKDTRSYASEELLAKWAVVSPQLDGRIKNVSAKHNQPE</sequence>
<feature type="domain" description="5'-Nucleotidase C-terminal" evidence="5">
    <location>
        <begin position="341"/>
        <end position="473"/>
    </location>
</feature>
<proteinExistence type="inferred from homology"/>
<dbReference type="InterPro" id="IPR004843">
    <property type="entry name" value="Calcineurin-like_PHP"/>
</dbReference>
<comment type="similarity">
    <text evidence="1">Belongs to the 5'-nucleotidase family.</text>
</comment>
<evidence type="ECO:0000256" key="2">
    <source>
        <dbReference type="ARBA" id="ARBA00022729"/>
    </source>
</evidence>
<feature type="compositionally biased region" description="Polar residues" evidence="3">
    <location>
        <begin position="515"/>
        <end position="531"/>
    </location>
</feature>
<dbReference type="PANTHER" id="PTHR11575:SF48">
    <property type="entry name" value="5'-NUCLEOTIDASE"/>
    <property type="match status" value="1"/>
</dbReference>
<dbReference type="EMBL" id="JANBUM010000286">
    <property type="protein sequence ID" value="KAJ2779680.1"/>
    <property type="molecule type" value="Genomic_DNA"/>
</dbReference>
<evidence type="ECO:0000313" key="6">
    <source>
        <dbReference type="EMBL" id="KAJ2779680.1"/>
    </source>
</evidence>
<evidence type="ECO:0000259" key="4">
    <source>
        <dbReference type="Pfam" id="PF00149"/>
    </source>
</evidence>
<evidence type="ECO:0000256" key="1">
    <source>
        <dbReference type="ARBA" id="ARBA00006654"/>
    </source>
</evidence>
<comment type="caution">
    <text evidence="6">The sequence shown here is derived from an EMBL/GenBank/DDBJ whole genome shotgun (WGS) entry which is preliminary data.</text>
</comment>
<dbReference type="PRINTS" id="PR01607">
    <property type="entry name" value="APYRASEFAMLY"/>
</dbReference>
<feature type="compositionally biased region" description="Low complexity" evidence="3">
    <location>
        <begin position="476"/>
        <end position="486"/>
    </location>
</feature>
<dbReference type="SUPFAM" id="SSF56300">
    <property type="entry name" value="Metallo-dependent phosphatases"/>
    <property type="match status" value="1"/>
</dbReference>
<feature type="region of interest" description="Disordered" evidence="3">
    <location>
        <begin position="476"/>
        <end position="554"/>
    </location>
</feature>
<evidence type="ECO:0000256" key="3">
    <source>
        <dbReference type="SAM" id="MobiDB-lite"/>
    </source>
</evidence>